<dbReference type="Proteomes" id="UP000541535">
    <property type="component" value="Unassembled WGS sequence"/>
</dbReference>
<accession>A0A7W5B6B1</accession>
<dbReference type="RefSeq" id="WP_183439219.1">
    <property type="nucleotide sequence ID" value="NZ_JACHXD010000001.1"/>
</dbReference>
<dbReference type="Pfam" id="PF13450">
    <property type="entry name" value="NAD_binding_8"/>
    <property type="match status" value="1"/>
</dbReference>
<comment type="caution">
    <text evidence="1">The sequence shown here is derived from an EMBL/GenBank/DDBJ whole genome shotgun (WGS) entry which is preliminary data.</text>
</comment>
<dbReference type="Gene3D" id="3.50.50.60">
    <property type="entry name" value="FAD/NAD(P)-binding domain"/>
    <property type="match status" value="1"/>
</dbReference>
<organism evidence="1 2">
    <name type="scientific">Pseudoduganella violacea</name>
    <dbReference type="NCBI Taxonomy" id="1715466"/>
    <lineage>
        <taxon>Bacteria</taxon>
        <taxon>Pseudomonadati</taxon>
        <taxon>Pseudomonadota</taxon>
        <taxon>Betaproteobacteria</taxon>
        <taxon>Burkholderiales</taxon>
        <taxon>Oxalobacteraceae</taxon>
        <taxon>Telluria group</taxon>
        <taxon>Pseudoduganella</taxon>
    </lineage>
</organism>
<evidence type="ECO:0000313" key="2">
    <source>
        <dbReference type="Proteomes" id="UP000541535"/>
    </source>
</evidence>
<proteinExistence type="predicted"/>
<keyword evidence="2" id="KW-1185">Reference proteome</keyword>
<sequence>MLRRSFLLWAGASGATAAAGVAGFLRWQEITPNVNMPGRDEGHLLRDRKALPPPSQTLETDVMILGSGIAGLTAAWKMAKEGKRDFLMLDGPQPYGNAAGGSFGELAFPTGAHYLPLPTQECFHVREILTDLGVIQRDAMAQRPYYDERAVLHAPEERLLFNGQWQEGLVPHEGVPAQELEEHKRFFAEVEQLRQVRGSDGKRVFAFPTVNSSDDAAWLKLDAISFKQWIEQKGYRSPSLHWYLNYCCRDDYGARYDKVSAWAGLHYFCGRGGEAANAGQGAWLTWPGGLQTLASGLERRAGAQRLKGTAVSLKRADKGVEALCFALEGGQPRSFLVRARKAICAMPLYVAARVVENIASYGFNPAQHIPVYAPWMVANFLLKRFPEERGQTPLSWDNVVYGEPGLGYVVSTHQDIRVRPPEKTVFSSYVALSDRTPSGARRWMISASPQELLALAGADLKAAYGANFASCVERVDITLRGHAMASPSPGFRSDAGLRALRELDGPILFAHSDLSGFSVFEEASWWGYRAARLALN</sequence>
<reference evidence="1 2" key="1">
    <citation type="submission" date="2020-08" db="EMBL/GenBank/DDBJ databases">
        <title>Genomic Encyclopedia of Type Strains, Phase III (KMG-III): the genomes of soil and plant-associated and newly described type strains.</title>
        <authorList>
            <person name="Whitman W."/>
        </authorList>
    </citation>
    <scope>NUCLEOTIDE SEQUENCE [LARGE SCALE GENOMIC DNA]</scope>
    <source>
        <strain evidence="1 2">CECT 8897</strain>
    </source>
</reference>
<evidence type="ECO:0008006" key="3">
    <source>
        <dbReference type="Google" id="ProtNLM"/>
    </source>
</evidence>
<protein>
    <recommendedName>
        <fullName evidence="3">NAD(P)-binding protein</fullName>
    </recommendedName>
</protein>
<evidence type="ECO:0000313" key="1">
    <source>
        <dbReference type="EMBL" id="MBB3117236.1"/>
    </source>
</evidence>
<dbReference type="SUPFAM" id="SSF51905">
    <property type="entry name" value="FAD/NAD(P)-binding domain"/>
    <property type="match status" value="1"/>
</dbReference>
<gene>
    <name evidence="1" type="ORF">FHS03_000255</name>
</gene>
<dbReference type="AlphaFoldDB" id="A0A7W5B6B1"/>
<dbReference type="EMBL" id="JACHXD010000001">
    <property type="protein sequence ID" value="MBB3117236.1"/>
    <property type="molecule type" value="Genomic_DNA"/>
</dbReference>
<name>A0A7W5B6B1_9BURK</name>
<dbReference type="InterPro" id="IPR036188">
    <property type="entry name" value="FAD/NAD-bd_sf"/>
</dbReference>